<sequence>MDQGRYQLQCELTGVIKAYKRMTGQKAQERNLRLSGEGSECRWAPALLGYR</sequence>
<protein>
    <submittedName>
        <fullName evidence="1">Uncharacterized protein</fullName>
    </submittedName>
</protein>
<dbReference type="EMBL" id="CADCTR010003197">
    <property type="protein sequence ID" value="CAA9387094.1"/>
    <property type="molecule type" value="Genomic_DNA"/>
</dbReference>
<evidence type="ECO:0000313" key="1">
    <source>
        <dbReference type="EMBL" id="CAA9387094.1"/>
    </source>
</evidence>
<name>A0A6J4NFQ9_9CHLR</name>
<proteinExistence type="predicted"/>
<organism evidence="1">
    <name type="scientific">uncultured Chloroflexia bacterium</name>
    <dbReference type="NCBI Taxonomy" id="1672391"/>
    <lineage>
        <taxon>Bacteria</taxon>
        <taxon>Bacillati</taxon>
        <taxon>Chloroflexota</taxon>
        <taxon>Chloroflexia</taxon>
        <taxon>environmental samples</taxon>
    </lineage>
</organism>
<accession>A0A6J4NFQ9</accession>
<gene>
    <name evidence="1" type="ORF">AVDCRST_MAG93-9519</name>
</gene>
<reference evidence="1" key="1">
    <citation type="submission" date="2020-02" db="EMBL/GenBank/DDBJ databases">
        <authorList>
            <person name="Meier V. D."/>
        </authorList>
    </citation>
    <scope>NUCLEOTIDE SEQUENCE</scope>
    <source>
        <strain evidence="1">AVDCRST_MAG93</strain>
    </source>
</reference>
<dbReference type="AlphaFoldDB" id="A0A6J4NFQ9"/>